<accession>A0A2T0HJ70</accession>
<dbReference type="RefSeq" id="WP_106118793.1">
    <property type="nucleotide sequence ID" value="NZ_PVUH01000060.1"/>
</dbReference>
<evidence type="ECO:0000313" key="1">
    <source>
        <dbReference type="EMBL" id="PRW83077.1"/>
    </source>
</evidence>
<name>A0A2T0HJ70_PSEFL</name>
<reference evidence="1 2" key="1">
    <citation type="submission" date="2018-03" db="EMBL/GenBank/DDBJ databases">
        <title>Blue discolouration in mozzarella cheese caused by Pseudomonas fluorescens.</title>
        <authorList>
            <person name="Chiesa F."/>
            <person name="Dalmasso A."/>
            <person name="Lomonaco S."/>
        </authorList>
    </citation>
    <scope>NUCLEOTIDE SEQUENCE [LARGE SCALE GENOMIC DNA]</scope>
    <source>
        <strain evidence="1 2">11293</strain>
    </source>
</reference>
<sequence length="120" mass="13472">MATQPEFLAVRHKLDSAGFNVPLDATRGELLQVLQDIRRADQQQEEFVDELRDLMESGGRRDDQLFAAWLGTVHVELVKLGNDSPEIDTEENVSWFYERFETESAAGSAANSWASRSSGL</sequence>
<evidence type="ECO:0000313" key="2">
    <source>
        <dbReference type="Proteomes" id="UP000239731"/>
    </source>
</evidence>
<organism evidence="1 2">
    <name type="scientific">Pseudomonas fluorescens</name>
    <dbReference type="NCBI Taxonomy" id="294"/>
    <lineage>
        <taxon>Bacteria</taxon>
        <taxon>Pseudomonadati</taxon>
        <taxon>Pseudomonadota</taxon>
        <taxon>Gammaproteobacteria</taxon>
        <taxon>Pseudomonadales</taxon>
        <taxon>Pseudomonadaceae</taxon>
        <taxon>Pseudomonas</taxon>
    </lineage>
</organism>
<proteinExistence type="predicted"/>
<comment type="caution">
    <text evidence="1">The sequence shown here is derived from an EMBL/GenBank/DDBJ whole genome shotgun (WGS) entry which is preliminary data.</text>
</comment>
<dbReference type="Proteomes" id="UP000239731">
    <property type="component" value="Unassembled WGS sequence"/>
</dbReference>
<dbReference type="AlphaFoldDB" id="A0A2T0HJ70"/>
<protein>
    <submittedName>
        <fullName evidence="1">Uncharacterized protein</fullName>
    </submittedName>
</protein>
<dbReference type="EMBL" id="PVUH01000060">
    <property type="protein sequence ID" value="PRW83077.1"/>
    <property type="molecule type" value="Genomic_DNA"/>
</dbReference>
<gene>
    <name evidence="1" type="ORF">C7A10_31555</name>
</gene>